<dbReference type="RefSeq" id="WP_189025031.1">
    <property type="nucleotide sequence ID" value="NZ_BMKR01000008.1"/>
</dbReference>
<evidence type="ECO:0000313" key="10">
    <source>
        <dbReference type="Proteomes" id="UP000637643"/>
    </source>
</evidence>
<evidence type="ECO:0000259" key="8">
    <source>
        <dbReference type="Pfam" id="PF00496"/>
    </source>
</evidence>
<dbReference type="Pfam" id="PF00496">
    <property type="entry name" value="SBP_bac_5"/>
    <property type="match status" value="1"/>
</dbReference>
<feature type="region of interest" description="Disordered" evidence="6">
    <location>
        <begin position="30"/>
        <end position="55"/>
    </location>
</feature>
<evidence type="ECO:0000256" key="1">
    <source>
        <dbReference type="ARBA" id="ARBA00004196"/>
    </source>
</evidence>
<reference evidence="9" key="1">
    <citation type="journal article" date="2014" name="Int. J. Syst. Evol. Microbiol.">
        <title>Complete genome sequence of Corynebacterium casei LMG S-19264T (=DSM 44701T), isolated from a smear-ripened cheese.</title>
        <authorList>
            <consortium name="US DOE Joint Genome Institute (JGI-PGF)"/>
            <person name="Walter F."/>
            <person name="Albersmeier A."/>
            <person name="Kalinowski J."/>
            <person name="Ruckert C."/>
        </authorList>
    </citation>
    <scope>NUCLEOTIDE SEQUENCE</scope>
    <source>
        <strain evidence="9">CGMCC 1.16134</strain>
    </source>
</reference>
<dbReference type="InterPro" id="IPR030678">
    <property type="entry name" value="Peptide/Ni-bd"/>
</dbReference>
<keyword evidence="10" id="KW-1185">Reference proteome</keyword>
<dbReference type="PANTHER" id="PTHR30290">
    <property type="entry name" value="PERIPLASMIC BINDING COMPONENT OF ABC TRANSPORTER"/>
    <property type="match status" value="1"/>
</dbReference>
<comment type="similarity">
    <text evidence="2">Belongs to the bacterial solute-binding protein 5 family.</text>
</comment>
<sequence length="571" mass="63201">MKKSKSLLLMLALVLVIGTVLAGCGGNNANTGNSASPTNAAATDAPANEGAEGGEKLAADQTLKINLSSEPPTFDPQQAQDSTANAILKLMYEGLTRQNAETGKAEEGIAESWDISADGLVYTFHLRDAKWSNGDAVTAKDFAFAWQRVLDPKAEQAAPYAYQLYYLKNAEDYNKGKVTDFSQVGVKVVDDKTLEVTLNNPTPYFLGLLSFYTYYPVHSSVKDNPKWATTPDTQITNGPFTLTEWTTGQSLKVTKNPSYYAADQIKAENINFSIVNSGATELLSYKNGELDRAGNPIGEIPTEQLPIVEKELPNEFSRKGIASVYYYQFNVTEKPFTNVKIRKALAMGLERQPIIDNITKGGQLPAFGYVPPGIQSNEQEYRAQVDDKQYFTENVDEAKKLLAEGLKEEGLDKLPLTLTYNTSESHQKVAVAIADMWKKNLGVEVKLENKEWGVFIEDRHNLNYQVARAGWSADYNDPMTYLDMWLTGGGNNDSGYSNAEYDKLVKEAQTSADNAVRQEKFAAAEKILMDDMVVIPIYYYTNNSLNKEYLKGSTIDFSGAIDLSRAYLLEH</sequence>
<evidence type="ECO:0000256" key="2">
    <source>
        <dbReference type="ARBA" id="ARBA00005695"/>
    </source>
</evidence>
<dbReference type="InterPro" id="IPR039424">
    <property type="entry name" value="SBP_5"/>
</dbReference>
<evidence type="ECO:0000256" key="6">
    <source>
        <dbReference type="SAM" id="MobiDB-lite"/>
    </source>
</evidence>
<dbReference type="GO" id="GO:0043190">
    <property type="term" value="C:ATP-binding cassette (ABC) transporter complex"/>
    <property type="evidence" value="ECO:0007669"/>
    <property type="project" value="InterPro"/>
</dbReference>
<gene>
    <name evidence="9" type="primary">oppA</name>
    <name evidence="9" type="ORF">GCM10010912_23710</name>
</gene>
<comment type="caution">
    <text evidence="9">The sequence shown here is derived from an EMBL/GenBank/DDBJ whole genome shotgun (WGS) entry which is preliminary data.</text>
</comment>
<feature type="signal peptide" evidence="7">
    <location>
        <begin position="1"/>
        <end position="22"/>
    </location>
</feature>
<evidence type="ECO:0000313" key="9">
    <source>
        <dbReference type="EMBL" id="GGF77930.1"/>
    </source>
</evidence>
<dbReference type="GO" id="GO:1904680">
    <property type="term" value="F:peptide transmembrane transporter activity"/>
    <property type="evidence" value="ECO:0007669"/>
    <property type="project" value="TreeGrafter"/>
</dbReference>
<dbReference type="InterPro" id="IPR000914">
    <property type="entry name" value="SBP_5_dom"/>
</dbReference>
<evidence type="ECO:0000256" key="5">
    <source>
        <dbReference type="ARBA" id="ARBA00022856"/>
    </source>
</evidence>
<dbReference type="Gene3D" id="3.40.190.10">
    <property type="entry name" value="Periplasmic binding protein-like II"/>
    <property type="match status" value="1"/>
</dbReference>
<name>A0A917FFX7_9BACL</name>
<comment type="subcellular location">
    <subcellularLocation>
        <location evidence="1">Cell envelope</location>
    </subcellularLocation>
</comment>
<keyword evidence="4 7" id="KW-0732">Signal</keyword>
<keyword evidence="3" id="KW-0813">Transport</keyword>
<dbReference type="PIRSF" id="PIRSF002741">
    <property type="entry name" value="MppA"/>
    <property type="match status" value="1"/>
</dbReference>
<evidence type="ECO:0000256" key="3">
    <source>
        <dbReference type="ARBA" id="ARBA00022448"/>
    </source>
</evidence>
<dbReference type="GO" id="GO:0015833">
    <property type="term" value="P:peptide transport"/>
    <property type="evidence" value="ECO:0007669"/>
    <property type="project" value="UniProtKB-KW"/>
</dbReference>
<keyword evidence="5" id="KW-0653">Protein transport</keyword>
<protein>
    <submittedName>
        <fullName evidence="9">Oligopeptide-binding protein OppA</fullName>
    </submittedName>
</protein>
<dbReference type="FunFam" id="3.90.76.10:FF:000001">
    <property type="entry name" value="Oligopeptide ABC transporter substrate-binding protein"/>
    <property type="match status" value="1"/>
</dbReference>
<keyword evidence="5" id="KW-0571">Peptide transport</keyword>
<dbReference type="Proteomes" id="UP000637643">
    <property type="component" value="Unassembled WGS sequence"/>
</dbReference>
<feature type="chain" id="PRO_5037368981" evidence="7">
    <location>
        <begin position="23"/>
        <end position="571"/>
    </location>
</feature>
<evidence type="ECO:0000256" key="4">
    <source>
        <dbReference type="ARBA" id="ARBA00022729"/>
    </source>
</evidence>
<dbReference type="FunFam" id="3.10.105.10:FF:000001">
    <property type="entry name" value="Oligopeptide ABC transporter, oligopeptide-binding protein"/>
    <property type="match status" value="1"/>
</dbReference>
<dbReference type="PANTHER" id="PTHR30290:SF79">
    <property type="entry name" value="DIPEPTIDE-BINDING PROTEIN DPPE"/>
    <property type="match status" value="1"/>
</dbReference>
<dbReference type="EMBL" id="BMKR01000008">
    <property type="protein sequence ID" value="GGF77930.1"/>
    <property type="molecule type" value="Genomic_DNA"/>
</dbReference>
<feature type="domain" description="Solute-binding protein family 5" evidence="8">
    <location>
        <begin position="106"/>
        <end position="492"/>
    </location>
</feature>
<proteinExistence type="inferred from homology"/>
<dbReference type="PROSITE" id="PS51257">
    <property type="entry name" value="PROKAR_LIPOPROTEIN"/>
    <property type="match status" value="1"/>
</dbReference>
<accession>A0A917FFX7</accession>
<reference evidence="9" key="2">
    <citation type="submission" date="2020-09" db="EMBL/GenBank/DDBJ databases">
        <authorList>
            <person name="Sun Q."/>
            <person name="Zhou Y."/>
        </authorList>
    </citation>
    <scope>NUCLEOTIDE SEQUENCE</scope>
    <source>
        <strain evidence="9">CGMCC 1.16134</strain>
    </source>
</reference>
<evidence type="ECO:0000256" key="7">
    <source>
        <dbReference type="SAM" id="SignalP"/>
    </source>
</evidence>
<dbReference type="SUPFAM" id="SSF53850">
    <property type="entry name" value="Periplasmic binding protein-like II"/>
    <property type="match status" value="1"/>
</dbReference>
<dbReference type="CDD" id="cd08504">
    <property type="entry name" value="PBP2_OppA"/>
    <property type="match status" value="1"/>
</dbReference>
<feature type="compositionally biased region" description="Low complexity" evidence="6">
    <location>
        <begin position="30"/>
        <end position="50"/>
    </location>
</feature>
<dbReference type="AlphaFoldDB" id="A0A917FFX7"/>
<organism evidence="9 10">
    <name type="scientific">Paenibacillus albidus</name>
    <dbReference type="NCBI Taxonomy" id="2041023"/>
    <lineage>
        <taxon>Bacteria</taxon>
        <taxon>Bacillati</taxon>
        <taxon>Bacillota</taxon>
        <taxon>Bacilli</taxon>
        <taxon>Bacillales</taxon>
        <taxon>Paenibacillaceae</taxon>
        <taxon>Paenibacillus</taxon>
    </lineage>
</organism>
<dbReference type="Gene3D" id="3.90.76.10">
    <property type="entry name" value="Dipeptide-binding Protein, Domain 1"/>
    <property type="match status" value="1"/>
</dbReference>
<dbReference type="GO" id="GO:0030288">
    <property type="term" value="C:outer membrane-bounded periplasmic space"/>
    <property type="evidence" value="ECO:0007669"/>
    <property type="project" value="UniProtKB-ARBA"/>
</dbReference>
<dbReference type="Gene3D" id="3.10.105.10">
    <property type="entry name" value="Dipeptide-binding Protein, Domain 3"/>
    <property type="match status" value="1"/>
</dbReference>